<dbReference type="PROSITE" id="PS50011">
    <property type="entry name" value="PROTEIN_KINASE_DOM"/>
    <property type="match status" value="1"/>
</dbReference>
<evidence type="ECO:0000313" key="5">
    <source>
        <dbReference type="Proteomes" id="UP000298355"/>
    </source>
</evidence>
<organism evidence="4 5">
    <name type="scientific">Cryobacterium breve</name>
    <dbReference type="NCBI Taxonomy" id="1259258"/>
    <lineage>
        <taxon>Bacteria</taxon>
        <taxon>Bacillati</taxon>
        <taxon>Actinomycetota</taxon>
        <taxon>Actinomycetes</taxon>
        <taxon>Micrococcales</taxon>
        <taxon>Microbacteriaceae</taxon>
        <taxon>Cryobacterium</taxon>
    </lineage>
</organism>
<feature type="region of interest" description="Disordered" evidence="1">
    <location>
        <begin position="409"/>
        <end position="434"/>
    </location>
</feature>
<evidence type="ECO:0000256" key="1">
    <source>
        <dbReference type="SAM" id="MobiDB-lite"/>
    </source>
</evidence>
<keyword evidence="2" id="KW-0812">Transmembrane</keyword>
<evidence type="ECO:0000259" key="3">
    <source>
        <dbReference type="PROSITE" id="PS50011"/>
    </source>
</evidence>
<dbReference type="RefSeq" id="WP_134363781.1">
    <property type="nucleotide sequence ID" value="NZ_SOGJ01000023.1"/>
</dbReference>
<proteinExistence type="predicted"/>
<evidence type="ECO:0000256" key="2">
    <source>
        <dbReference type="SAM" id="Phobius"/>
    </source>
</evidence>
<dbReference type="SUPFAM" id="SSF56112">
    <property type="entry name" value="Protein kinase-like (PK-like)"/>
    <property type="match status" value="1"/>
</dbReference>
<keyword evidence="2" id="KW-1133">Transmembrane helix</keyword>
<dbReference type="Gene3D" id="1.10.510.10">
    <property type="entry name" value="Transferase(Phosphotransferase) domain 1"/>
    <property type="match status" value="1"/>
</dbReference>
<name>A0ABY2IXU8_9MICO</name>
<accession>A0ABY2IXU8</accession>
<reference evidence="4 5" key="1">
    <citation type="submission" date="2019-03" db="EMBL/GenBank/DDBJ databases">
        <title>Genomics of glacier-inhabiting Cryobacterium strains.</title>
        <authorList>
            <person name="Liu Q."/>
            <person name="Xin Y.-H."/>
        </authorList>
    </citation>
    <scope>NUCLEOTIDE SEQUENCE [LARGE SCALE GENOMIC DNA]</scope>
    <source>
        <strain evidence="4 5">TMT4-23</strain>
    </source>
</reference>
<dbReference type="InterPro" id="IPR011009">
    <property type="entry name" value="Kinase-like_dom_sf"/>
</dbReference>
<dbReference type="Proteomes" id="UP000298355">
    <property type="component" value="Unassembled WGS sequence"/>
</dbReference>
<dbReference type="SMART" id="SM00220">
    <property type="entry name" value="S_TKc"/>
    <property type="match status" value="1"/>
</dbReference>
<sequence length="543" mass="57278">MVVVDGVSPNGTRCSPEAIRTVQYSCMRPLARFTRGPAGPPLPLEPDVTLALIAGYRVVRRVASSERSDVYVGVAPVRPTVTAAGGAVPEPNDRGVPVILKVFRSAAEQSGVEREVRALTMLGSGQLATLLDLGTLPDGRTVLVLEHVTGGSLSRHLEQQRWVRPGEAVTILAPVVAALAQLHRIGLVHTGLNLSSVLFDSTGRPVVTGLGALRDLPGPGPRRMDALGSVRAQVGLLVCAVLDHVHPGDAAGDARQALSRWCAPLGLRERASTVDELEHLLFAWAEAVPVRPNRGRARAGATQPEVSGQLLRRALPDAHTGQPPTASAGGRERQSGFERALYALSSHGRAVAVRLRNLKMPEPLSRTISAGRFARRGPLFLAVAVAVAVAVAAAGLAFIAFGTPKSMNAPKAQTPSISASSAHATPADLTDEAVSDDDPVLAVPALLERRSQCLHEASVICLDGVHQAQSAALTEDTYALRMIQQGGEAPDRDPLETWTVALVERAGDAALVSLQAPDPKRQPASILVVKGEAGWRIRAIFDY</sequence>
<dbReference type="InterPro" id="IPR000719">
    <property type="entry name" value="Prot_kinase_dom"/>
</dbReference>
<dbReference type="Pfam" id="PF00069">
    <property type="entry name" value="Pkinase"/>
    <property type="match status" value="1"/>
</dbReference>
<dbReference type="EMBL" id="SOGJ01000023">
    <property type="protein sequence ID" value="TFC97340.1"/>
    <property type="molecule type" value="Genomic_DNA"/>
</dbReference>
<keyword evidence="5" id="KW-1185">Reference proteome</keyword>
<evidence type="ECO:0000313" key="4">
    <source>
        <dbReference type="EMBL" id="TFC97340.1"/>
    </source>
</evidence>
<feature type="compositionally biased region" description="Polar residues" evidence="1">
    <location>
        <begin position="411"/>
        <end position="423"/>
    </location>
</feature>
<feature type="transmembrane region" description="Helical" evidence="2">
    <location>
        <begin position="379"/>
        <end position="401"/>
    </location>
</feature>
<feature type="domain" description="Protein kinase" evidence="3">
    <location>
        <begin position="56"/>
        <end position="380"/>
    </location>
</feature>
<comment type="caution">
    <text evidence="4">The sequence shown here is derived from an EMBL/GenBank/DDBJ whole genome shotgun (WGS) entry which is preliminary data.</text>
</comment>
<protein>
    <recommendedName>
        <fullName evidence="3">Protein kinase domain-containing protein</fullName>
    </recommendedName>
</protein>
<gene>
    <name evidence="4" type="ORF">E3O65_11135</name>
</gene>
<keyword evidence="2" id="KW-0472">Membrane</keyword>